<dbReference type="EMBL" id="JACRSO010000004">
    <property type="protein sequence ID" value="MBC8529674.1"/>
    <property type="molecule type" value="Genomic_DNA"/>
</dbReference>
<dbReference type="Proteomes" id="UP000654279">
    <property type="component" value="Unassembled WGS sequence"/>
</dbReference>
<dbReference type="CDD" id="cd19071">
    <property type="entry name" value="AKR_AKR1-5-like"/>
    <property type="match status" value="1"/>
</dbReference>
<evidence type="ECO:0000256" key="6">
    <source>
        <dbReference type="PIRSR" id="PIRSR000097-3"/>
    </source>
</evidence>
<dbReference type="Gene3D" id="3.20.20.100">
    <property type="entry name" value="NADP-dependent oxidoreductase domain"/>
    <property type="match status" value="1"/>
</dbReference>
<evidence type="ECO:0000256" key="3">
    <source>
        <dbReference type="ARBA" id="ARBA00023002"/>
    </source>
</evidence>
<reference evidence="8" key="1">
    <citation type="submission" date="2020-08" db="EMBL/GenBank/DDBJ databases">
        <title>Genome public.</title>
        <authorList>
            <person name="Liu C."/>
            <person name="Sun Q."/>
        </authorList>
    </citation>
    <scope>NUCLEOTIDE SEQUENCE</scope>
    <source>
        <strain evidence="8">NSJ-44</strain>
    </source>
</reference>
<comment type="caution">
    <text evidence="8">The sequence shown here is derived from an EMBL/GenBank/DDBJ whole genome shotgun (WGS) entry which is preliminary data.</text>
</comment>
<evidence type="ECO:0000256" key="5">
    <source>
        <dbReference type="PIRSR" id="PIRSR000097-2"/>
    </source>
</evidence>
<feature type="binding site" evidence="5">
    <location>
        <position position="115"/>
    </location>
    <ligand>
        <name>substrate</name>
    </ligand>
</feature>
<dbReference type="InterPro" id="IPR018170">
    <property type="entry name" value="Aldo/ket_reductase_CS"/>
</dbReference>
<evidence type="ECO:0000313" key="8">
    <source>
        <dbReference type="EMBL" id="MBC8529674.1"/>
    </source>
</evidence>
<comment type="similarity">
    <text evidence="1">Belongs to the aldo/keto reductase family.</text>
</comment>
<dbReference type="InterPro" id="IPR023210">
    <property type="entry name" value="NADP_OxRdtase_dom"/>
</dbReference>
<dbReference type="InterPro" id="IPR020471">
    <property type="entry name" value="AKR"/>
</dbReference>
<evidence type="ECO:0000256" key="1">
    <source>
        <dbReference type="ARBA" id="ARBA00007905"/>
    </source>
</evidence>
<evidence type="ECO:0000256" key="2">
    <source>
        <dbReference type="ARBA" id="ARBA00022857"/>
    </source>
</evidence>
<feature type="site" description="Lowers pKa of active site Tyr" evidence="6">
    <location>
        <position position="82"/>
    </location>
</feature>
<evidence type="ECO:0000313" key="9">
    <source>
        <dbReference type="Proteomes" id="UP000654279"/>
    </source>
</evidence>
<dbReference type="InterPro" id="IPR036812">
    <property type="entry name" value="NAD(P)_OxRdtase_dom_sf"/>
</dbReference>
<sequence>MSQEKLSISTRIPLSSGNSIPQFGFGVWQLGSGEEAKRAILWALEAGYRHFDTAAAYQNEGVVGEAIRESGVPREEIFITTKLANIHQRDGRQRHGFEKSLENLGLDYIDLYIQHWPVPGRYKESWAIMEDYYKQGLTKAIGLSNFRVSHLKEIMADATVMPAVDQIEFNPGIQDYETINFCKEHNIAVEAWSPLGGGMAASDPTIAAIAQKYGKSGPQVVLRWILQKGIIVFPRSSKQERIVQNADVFDFELAAEDCAKIDALNAWKRTGRDPDHPEGFIYRVLD</sequence>
<feature type="active site" description="Proton donor" evidence="4">
    <location>
        <position position="57"/>
    </location>
</feature>
<evidence type="ECO:0000256" key="4">
    <source>
        <dbReference type="PIRSR" id="PIRSR000097-1"/>
    </source>
</evidence>
<dbReference type="PANTHER" id="PTHR43827:SF3">
    <property type="entry name" value="NADP-DEPENDENT OXIDOREDUCTASE DOMAIN-CONTAINING PROTEIN"/>
    <property type="match status" value="1"/>
</dbReference>
<evidence type="ECO:0000259" key="7">
    <source>
        <dbReference type="Pfam" id="PF00248"/>
    </source>
</evidence>
<keyword evidence="3" id="KW-0560">Oxidoreductase</keyword>
<dbReference type="PRINTS" id="PR00069">
    <property type="entry name" value="ALDKETRDTASE"/>
</dbReference>
<protein>
    <submittedName>
        <fullName evidence="8">Aldo/keto reductase</fullName>
    </submittedName>
</protein>
<dbReference type="PROSITE" id="PS00062">
    <property type="entry name" value="ALDOKETO_REDUCTASE_2"/>
    <property type="match status" value="1"/>
</dbReference>
<dbReference type="PIRSF" id="PIRSF000097">
    <property type="entry name" value="AKR"/>
    <property type="match status" value="1"/>
</dbReference>
<name>A0A926D1A0_9FIRM</name>
<dbReference type="PROSITE" id="PS00798">
    <property type="entry name" value="ALDOKETO_REDUCTASE_1"/>
    <property type="match status" value="1"/>
</dbReference>
<organism evidence="8 9">
    <name type="scientific">Luoshenia tenuis</name>
    <dbReference type="NCBI Taxonomy" id="2763654"/>
    <lineage>
        <taxon>Bacteria</taxon>
        <taxon>Bacillati</taxon>
        <taxon>Bacillota</taxon>
        <taxon>Clostridia</taxon>
        <taxon>Christensenellales</taxon>
        <taxon>Christensenellaceae</taxon>
        <taxon>Luoshenia</taxon>
    </lineage>
</organism>
<dbReference type="Pfam" id="PF00248">
    <property type="entry name" value="Aldo_ket_red"/>
    <property type="match status" value="1"/>
</dbReference>
<dbReference type="FunFam" id="3.20.20.100:FF:000015">
    <property type="entry name" value="Oxidoreductase, aldo/keto reductase family"/>
    <property type="match status" value="1"/>
</dbReference>
<gene>
    <name evidence="8" type="ORF">H8699_09565</name>
</gene>
<keyword evidence="2" id="KW-0521">NADP</keyword>
<dbReference type="GO" id="GO:0016616">
    <property type="term" value="F:oxidoreductase activity, acting on the CH-OH group of donors, NAD or NADP as acceptor"/>
    <property type="evidence" value="ECO:0007669"/>
    <property type="project" value="UniProtKB-ARBA"/>
</dbReference>
<dbReference type="PANTHER" id="PTHR43827">
    <property type="entry name" value="2,5-DIKETO-D-GLUCONIC ACID REDUCTASE"/>
    <property type="match status" value="1"/>
</dbReference>
<feature type="domain" description="NADP-dependent oxidoreductase" evidence="7">
    <location>
        <begin position="24"/>
        <end position="265"/>
    </location>
</feature>
<keyword evidence="9" id="KW-1185">Reference proteome</keyword>
<accession>A0A926D1A0</accession>
<dbReference type="AlphaFoldDB" id="A0A926D1A0"/>
<dbReference type="SUPFAM" id="SSF51430">
    <property type="entry name" value="NAD(P)-linked oxidoreductase"/>
    <property type="match status" value="1"/>
</dbReference>
<dbReference type="RefSeq" id="WP_249285499.1">
    <property type="nucleotide sequence ID" value="NZ_JACRSO010000004.1"/>
</dbReference>
<proteinExistence type="inferred from homology"/>